<protein>
    <submittedName>
        <fullName evidence="2">DUF4272 domain-containing protein</fullName>
    </submittedName>
</protein>
<name>A0A2N0WA51_9GAMM</name>
<dbReference type="RefSeq" id="WP_004655587.1">
    <property type="nucleotide sequence ID" value="NZ_KB849179.1"/>
</dbReference>
<gene>
    <name evidence="2" type="ORF">CW311_18830</name>
    <name evidence="1" type="ORF">F993_02701</name>
</gene>
<evidence type="ECO:0000313" key="2">
    <source>
        <dbReference type="EMBL" id="PKF31334.1"/>
    </source>
</evidence>
<dbReference type="Proteomes" id="UP000233553">
    <property type="component" value="Unassembled WGS sequence"/>
</dbReference>
<dbReference type="AlphaFoldDB" id="A0A2N0WA51"/>
<evidence type="ECO:0000313" key="1">
    <source>
        <dbReference type="EMBL" id="ENU22796.1"/>
    </source>
</evidence>
<sequence length="220" mass="25553">MKTPLQRKQQSILKLQAQSIPYIEWLPHIESADEVITRSAESIAKRAITCLIIIQVACDLNHQQFDEETKSFIVDMLNKFEVFDELTLKEQNILNQEVSQQDIVNMIWKYEAYWVLLWALGIVKELGYPDTIADCDFAVQVVSACDSFDEFMQQVELRSIDEILDQADLIYRYDWACVDARLKQQEAPKDLNASIVVERHGALNWLIQRDGDWDNPDLNT</sequence>
<dbReference type="EMBL" id="APOI01000020">
    <property type="protein sequence ID" value="ENU22796.1"/>
    <property type="molecule type" value="Genomic_DNA"/>
</dbReference>
<proteinExistence type="predicted"/>
<dbReference type="EMBL" id="PISJ01000022">
    <property type="protein sequence ID" value="PKF31334.1"/>
    <property type="molecule type" value="Genomic_DNA"/>
</dbReference>
<reference evidence="2 4" key="2">
    <citation type="submission" date="2017-12" db="EMBL/GenBank/DDBJ databases">
        <title>Draft Genome sequences of multiple microbial strains isolated from spacecraft associated surfaces.</title>
        <authorList>
            <person name="Seuylemezian A."/>
            <person name="Vaishampayan P."/>
            <person name="Venkateswaran K."/>
        </authorList>
    </citation>
    <scope>NUCLEOTIDE SEQUENCE [LARGE SCALE GENOMIC DNA]</scope>
    <source>
        <strain evidence="2 4">2P01AA</strain>
    </source>
</reference>
<accession>A0A2N0WA51</accession>
<dbReference type="Pfam" id="PF14094">
    <property type="entry name" value="DUF4272"/>
    <property type="match status" value="1"/>
</dbReference>
<dbReference type="Proteomes" id="UP000013034">
    <property type="component" value="Unassembled WGS sequence"/>
</dbReference>
<organism evidence="2 4">
    <name type="scientific">Acinetobacter proteolyticus</name>
    <dbReference type="NCBI Taxonomy" id="1776741"/>
    <lineage>
        <taxon>Bacteria</taxon>
        <taxon>Pseudomonadati</taxon>
        <taxon>Pseudomonadota</taxon>
        <taxon>Gammaproteobacteria</taxon>
        <taxon>Moraxellales</taxon>
        <taxon>Moraxellaceae</taxon>
        <taxon>Acinetobacter</taxon>
    </lineage>
</organism>
<evidence type="ECO:0000313" key="3">
    <source>
        <dbReference type="Proteomes" id="UP000013034"/>
    </source>
</evidence>
<reference evidence="1 3" key="1">
    <citation type="submission" date="2013-02" db="EMBL/GenBank/DDBJ databases">
        <title>The Genome Sequence of Acinetobacter sp. NIPH 809.</title>
        <authorList>
            <consortium name="The Broad Institute Genome Sequencing Platform"/>
            <consortium name="The Broad Institute Genome Sequencing Center for Infectious Disease"/>
            <person name="Cerqueira G."/>
            <person name="Feldgarden M."/>
            <person name="Courvalin P."/>
            <person name="Perichon B."/>
            <person name="Grillot-Courvalin C."/>
            <person name="Clermont D."/>
            <person name="Rocha E."/>
            <person name="Yoon E.-J."/>
            <person name="Nemec A."/>
            <person name="Walker B."/>
            <person name="Young S.K."/>
            <person name="Zeng Q."/>
            <person name="Gargeya S."/>
            <person name="Fitzgerald M."/>
            <person name="Haas B."/>
            <person name="Abouelleil A."/>
            <person name="Alvarado L."/>
            <person name="Arachchi H.M."/>
            <person name="Berlin A.M."/>
            <person name="Chapman S.B."/>
            <person name="Dewar J."/>
            <person name="Goldberg J."/>
            <person name="Griggs A."/>
            <person name="Gujja S."/>
            <person name="Hansen M."/>
            <person name="Howarth C."/>
            <person name="Imamovic A."/>
            <person name="Larimer J."/>
            <person name="McCowan C."/>
            <person name="Murphy C."/>
            <person name="Neiman D."/>
            <person name="Pearson M."/>
            <person name="Priest M."/>
            <person name="Roberts A."/>
            <person name="Saif S."/>
            <person name="Shea T."/>
            <person name="Sisk P."/>
            <person name="Sykes S."/>
            <person name="Wortman J."/>
            <person name="Nusbaum C."/>
            <person name="Birren B."/>
        </authorList>
    </citation>
    <scope>NUCLEOTIDE SEQUENCE [LARGE SCALE GENOMIC DNA]</scope>
    <source>
        <strain evidence="1 3">NIPH 809</strain>
    </source>
</reference>
<comment type="caution">
    <text evidence="2">The sequence shown here is derived from an EMBL/GenBank/DDBJ whole genome shotgun (WGS) entry which is preliminary data.</text>
</comment>
<dbReference type="InterPro" id="IPR025368">
    <property type="entry name" value="DUF4272"/>
</dbReference>
<keyword evidence="3" id="KW-1185">Reference proteome</keyword>
<evidence type="ECO:0000313" key="4">
    <source>
        <dbReference type="Proteomes" id="UP000233553"/>
    </source>
</evidence>